<keyword evidence="2 3" id="KW-0789">Thiol protease inhibitor</keyword>
<feature type="domain" description="Cystatin" evidence="4">
    <location>
        <begin position="63"/>
        <end position="120"/>
    </location>
</feature>
<reference evidence="5" key="2">
    <citation type="journal article" date="2024" name="Plant">
        <title>Genomic evolution and insights into agronomic trait innovations of Sesamum species.</title>
        <authorList>
            <person name="Miao H."/>
            <person name="Wang L."/>
            <person name="Qu L."/>
            <person name="Liu H."/>
            <person name="Sun Y."/>
            <person name="Le M."/>
            <person name="Wang Q."/>
            <person name="Wei S."/>
            <person name="Zheng Y."/>
            <person name="Lin W."/>
            <person name="Duan Y."/>
            <person name="Cao H."/>
            <person name="Xiong S."/>
            <person name="Wang X."/>
            <person name="Wei L."/>
            <person name="Li C."/>
            <person name="Ma Q."/>
            <person name="Ju M."/>
            <person name="Zhao R."/>
            <person name="Li G."/>
            <person name="Mu C."/>
            <person name="Tian Q."/>
            <person name="Mei H."/>
            <person name="Zhang T."/>
            <person name="Gao T."/>
            <person name="Zhang H."/>
        </authorList>
    </citation>
    <scope>NUCLEOTIDE SEQUENCE</scope>
    <source>
        <strain evidence="5">KEN8</strain>
    </source>
</reference>
<proteinExistence type="inferred from homology"/>
<dbReference type="EMBL" id="JACGWM010000002">
    <property type="protein sequence ID" value="KAL0390744.1"/>
    <property type="molecule type" value="Genomic_DNA"/>
</dbReference>
<evidence type="ECO:0000259" key="4">
    <source>
        <dbReference type="Pfam" id="PF00031"/>
    </source>
</evidence>
<dbReference type="InterPro" id="IPR000010">
    <property type="entry name" value="Cystatin_dom"/>
</dbReference>
<dbReference type="Pfam" id="PF00031">
    <property type="entry name" value="Cystatin"/>
    <property type="match status" value="1"/>
</dbReference>
<keyword evidence="1 3" id="KW-0646">Protease inhibitor</keyword>
<organism evidence="5">
    <name type="scientific">Sesamum calycinum</name>
    <dbReference type="NCBI Taxonomy" id="2727403"/>
    <lineage>
        <taxon>Eukaryota</taxon>
        <taxon>Viridiplantae</taxon>
        <taxon>Streptophyta</taxon>
        <taxon>Embryophyta</taxon>
        <taxon>Tracheophyta</taxon>
        <taxon>Spermatophyta</taxon>
        <taxon>Magnoliopsida</taxon>
        <taxon>eudicotyledons</taxon>
        <taxon>Gunneridae</taxon>
        <taxon>Pentapetalae</taxon>
        <taxon>asterids</taxon>
        <taxon>lamiids</taxon>
        <taxon>Lamiales</taxon>
        <taxon>Pedaliaceae</taxon>
        <taxon>Sesamum</taxon>
    </lineage>
</organism>
<evidence type="ECO:0000313" key="5">
    <source>
        <dbReference type="EMBL" id="KAL0390744.1"/>
    </source>
</evidence>
<name>A0AAW2SEB4_9LAMI</name>
<comment type="similarity">
    <text evidence="3">Belongs to the cystatin family. Phytocystatin subfamily.</text>
</comment>
<evidence type="ECO:0000256" key="2">
    <source>
        <dbReference type="ARBA" id="ARBA00022704"/>
    </source>
</evidence>
<reference evidence="5" key="1">
    <citation type="submission" date="2020-06" db="EMBL/GenBank/DDBJ databases">
        <authorList>
            <person name="Li T."/>
            <person name="Hu X."/>
            <person name="Zhang T."/>
            <person name="Song X."/>
            <person name="Zhang H."/>
            <person name="Dai N."/>
            <person name="Sheng W."/>
            <person name="Hou X."/>
            <person name="Wei L."/>
        </authorList>
    </citation>
    <scope>NUCLEOTIDE SEQUENCE</scope>
    <source>
        <strain evidence="5">KEN8</strain>
        <tissue evidence="5">Leaf</tissue>
    </source>
</reference>
<accession>A0AAW2SEB4</accession>
<dbReference type="AlphaFoldDB" id="A0AAW2SEB4"/>
<sequence>MGTPGGIHPVDISPEINNLAHFSVHEHNKKYVFILLMLPLFHCLRSYRYLADAAMFLVVDFENMLLEFKKVLSAKEHVVGGFSYYITLETADGEKNKVYKAQEFVKDWENVKEVQKFKLVGDLYQIYGTGRNMMQS</sequence>
<dbReference type="GO" id="GO:0004869">
    <property type="term" value="F:cysteine-type endopeptidase inhibitor activity"/>
    <property type="evidence" value="ECO:0007669"/>
    <property type="project" value="UniProtKB-KW"/>
</dbReference>
<evidence type="ECO:0000256" key="3">
    <source>
        <dbReference type="RuleBase" id="RU362130"/>
    </source>
</evidence>
<dbReference type="PANTHER" id="PTHR11413:SF116">
    <property type="entry name" value="MULTICYSTATIN"/>
    <property type="match status" value="1"/>
</dbReference>
<dbReference type="PANTHER" id="PTHR11413">
    <property type="entry name" value="CYSTATIN FAMILY MEMBER"/>
    <property type="match status" value="1"/>
</dbReference>
<dbReference type="CDD" id="cd00042">
    <property type="entry name" value="CY"/>
    <property type="match status" value="1"/>
</dbReference>
<dbReference type="Gene3D" id="3.10.450.10">
    <property type="match status" value="1"/>
</dbReference>
<dbReference type="InterPro" id="IPR027214">
    <property type="entry name" value="Cystatin"/>
</dbReference>
<protein>
    <recommendedName>
        <fullName evidence="3">Cysteine proteinase inhibitor</fullName>
    </recommendedName>
</protein>
<dbReference type="InterPro" id="IPR046350">
    <property type="entry name" value="Cystatin_sf"/>
</dbReference>
<dbReference type="SUPFAM" id="SSF54403">
    <property type="entry name" value="Cystatin/monellin"/>
    <property type="match status" value="1"/>
</dbReference>
<comment type="caution">
    <text evidence="5">The sequence shown here is derived from an EMBL/GenBank/DDBJ whole genome shotgun (WGS) entry which is preliminary data.</text>
</comment>
<evidence type="ECO:0000256" key="1">
    <source>
        <dbReference type="ARBA" id="ARBA00022690"/>
    </source>
</evidence>
<gene>
    <name evidence="5" type="ORF">Scaly_0431500</name>
</gene>